<evidence type="ECO:0000313" key="3">
    <source>
        <dbReference type="Proteomes" id="UP000543030"/>
    </source>
</evidence>
<reference evidence="2 3" key="1">
    <citation type="submission" date="2020-08" db="EMBL/GenBank/DDBJ databases">
        <title>Genomic Encyclopedia of Type Strains, Phase IV (KMG-IV): sequencing the most valuable type-strain genomes for metagenomic binning, comparative biology and taxonomic classification.</title>
        <authorList>
            <person name="Goeker M."/>
        </authorList>
    </citation>
    <scope>NUCLEOTIDE SEQUENCE [LARGE SCALE GENOMIC DNA]</scope>
    <source>
        <strain evidence="2 3">DSM 18233</strain>
    </source>
</reference>
<dbReference type="GO" id="GO:0043565">
    <property type="term" value="F:sequence-specific DNA binding"/>
    <property type="evidence" value="ECO:0007669"/>
    <property type="project" value="TreeGrafter"/>
</dbReference>
<dbReference type="InterPro" id="IPR036515">
    <property type="entry name" value="Transposase_17_sf"/>
</dbReference>
<feature type="domain" description="Transposase IS200-like" evidence="1">
    <location>
        <begin position="9"/>
        <end position="132"/>
    </location>
</feature>
<dbReference type="Proteomes" id="UP000543030">
    <property type="component" value="Unassembled WGS sequence"/>
</dbReference>
<dbReference type="PANTHER" id="PTHR36966:SF1">
    <property type="entry name" value="REP-ASSOCIATED TYROSINE TRANSPOSASE"/>
    <property type="match status" value="1"/>
</dbReference>
<dbReference type="PANTHER" id="PTHR36966">
    <property type="entry name" value="REP-ASSOCIATED TYROSINE TRANSPOSASE"/>
    <property type="match status" value="1"/>
</dbReference>
<name>A0A840RI74_9NEIS</name>
<dbReference type="EMBL" id="JACHHN010000005">
    <property type="protein sequence ID" value="MBB5191891.1"/>
    <property type="molecule type" value="Genomic_DNA"/>
</dbReference>
<dbReference type="AlphaFoldDB" id="A0A840RI74"/>
<accession>A0A840RI74</accession>
<evidence type="ECO:0000259" key="1">
    <source>
        <dbReference type="SMART" id="SM01321"/>
    </source>
</evidence>
<evidence type="ECO:0000313" key="2">
    <source>
        <dbReference type="EMBL" id="MBB5191891.1"/>
    </source>
</evidence>
<organism evidence="2 3">
    <name type="scientific">Silvimonas terrae</name>
    <dbReference type="NCBI Taxonomy" id="300266"/>
    <lineage>
        <taxon>Bacteria</taxon>
        <taxon>Pseudomonadati</taxon>
        <taxon>Pseudomonadota</taxon>
        <taxon>Betaproteobacteria</taxon>
        <taxon>Neisseriales</taxon>
        <taxon>Chitinibacteraceae</taxon>
        <taxon>Silvimonas</taxon>
    </lineage>
</organism>
<gene>
    <name evidence="2" type="ORF">HNQ50_002628</name>
</gene>
<sequence>MSRYRRSFVDGGSYFFTVALTNRKENLLIWHIDKLRSAVQTVKRTHPFLIDAWVVLPEHMHCIWTLPEGDADYPLRWRLIKLLFSRALPHTEFVTSTAQARGERGIWQRRYWEHTVRDEEDFARHVAYIHFNPVKHGYVQRVVDWPYSTFHRYVAAGLLPENWAGEGGEIDGMFGE</sequence>
<proteinExistence type="predicted"/>
<dbReference type="SMART" id="SM01321">
    <property type="entry name" value="Y1_Tnp"/>
    <property type="match status" value="1"/>
</dbReference>
<dbReference type="GO" id="GO:0004803">
    <property type="term" value="F:transposase activity"/>
    <property type="evidence" value="ECO:0007669"/>
    <property type="project" value="InterPro"/>
</dbReference>
<dbReference type="InterPro" id="IPR052715">
    <property type="entry name" value="RAYT_transposase"/>
</dbReference>
<dbReference type="RefSeq" id="WP_184101393.1">
    <property type="nucleotide sequence ID" value="NZ_JACHHN010000005.1"/>
</dbReference>
<protein>
    <submittedName>
        <fullName evidence="2">Putative transposase</fullName>
    </submittedName>
</protein>
<keyword evidence="3" id="KW-1185">Reference proteome</keyword>
<dbReference type="Gene3D" id="3.30.70.1290">
    <property type="entry name" value="Transposase IS200-like"/>
    <property type="match status" value="1"/>
</dbReference>
<dbReference type="SUPFAM" id="SSF143422">
    <property type="entry name" value="Transposase IS200-like"/>
    <property type="match status" value="1"/>
</dbReference>
<dbReference type="NCBIfam" id="NF047646">
    <property type="entry name" value="REP_Tyr_transpos"/>
    <property type="match status" value="1"/>
</dbReference>
<comment type="caution">
    <text evidence="2">The sequence shown here is derived from an EMBL/GenBank/DDBJ whole genome shotgun (WGS) entry which is preliminary data.</text>
</comment>
<dbReference type="InterPro" id="IPR002686">
    <property type="entry name" value="Transposase_17"/>
</dbReference>
<dbReference type="GO" id="GO:0006313">
    <property type="term" value="P:DNA transposition"/>
    <property type="evidence" value="ECO:0007669"/>
    <property type="project" value="InterPro"/>
</dbReference>